<proteinExistence type="predicted"/>
<keyword evidence="3" id="KW-1185">Reference proteome</keyword>
<gene>
    <name evidence="2" type="ORF">JRQ81_011539</name>
</gene>
<dbReference type="GO" id="GO:0005525">
    <property type="term" value="F:GTP binding"/>
    <property type="evidence" value="ECO:0007669"/>
    <property type="project" value="InterPro"/>
</dbReference>
<organism evidence="2 3">
    <name type="scientific">Phrynocephalus forsythii</name>
    <dbReference type="NCBI Taxonomy" id="171643"/>
    <lineage>
        <taxon>Eukaryota</taxon>
        <taxon>Metazoa</taxon>
        <taxon>Chordata</taxon>
        <taxon>Craniata</taxon>
        <taxon>Vertebrata</taxon>
        <taxon>Euteleostomi</taxon>
        <taxon>Lepidosauria</taxon>
        <taxon>Squamata</taxon>
        <taxon>Bifurcata</taxon>
        <taxon>Unidentata</taxon>
        <taxon>Episquamata</taxon>
        <taxon>Toxicofera</taxon>
        <taxon>Iguania</taxon>
        <taxon>Acrodonta</taxon>
        <taxon>Agamidae</taxon>
        <taxon>Agaminae</taxon>
        <taxon>Phrynocephalus</taxon>
    </lineage>
</organism>
<dbReference type="OrthoDB" id="2135133at2759"/>
<dbReference type="InterPro" id="IPR027417">
    <property type="entry name" value="P-loop_NTPase"/>
</dbReference>
<dbReference type="Gene3D" id="3.40.50.300">
    <property type="entry name" value="P-loop containing nucleotide triphosphate hydrolases"/>
    <property type="match status" value="1"/>
</dbReference>
<dbReference type="Proteomes" id="UP001142489">
    <property type="component" value="Unassembled WGS sequence"/>
</dbReference>
<protein>
    <recommendedName>
        <fullName evidence="1">Guanylate-binding protein N-terminal domain-containing protein</fullName>
    </recommendedName>
</protein>
<dbReference type="GO" id="GO:0003924">
    <property type="term" value="F:GTPase activity"/>
    <property type="evidence" value="ECO:0007669"/>
    <property type="project" value="InterPro"/>
</dbReference>
<accession>A0A9Q1AQ53</accession>
<sequence length="258" mass="29352">MSNPVCLVDPCLRVNPEALTLLGQLSGPVFVVGIFGPKDTGKSFLLNQLAGQEKEFGSGPGIWLRHLSHPTKPHENILLLDTEGVPEQMEDDENEIFSSLFCLNVLLCDLFIYNSKVEEEPQKELDKLTYVTELPQKVHVLEHCLSENSFLLSSVLPPFVWCLRDVASETVWEELLQASNYEMDILLPYSTEDTPSSCAQKLFPSCKAFCFHSPHLNEIEREAFLDLPHPVFQRQFKAFKNYVLKPDTEKKHQRGSFL</sequence>
<comment type="caution">
    <text evidence="2">The sequence shown here is derived from an EMBL/GenBank/DDBJ whole genome shotgun (WGS) entry which is preliminary data.</text>
</comment>
<feature type="domain" description="Guanylate-binding protein N-terminal" evidence="1">
    <location>
        <begin position="12"/>
        <end position="246"/>
    </location>
</feature>
<dbReference type="PANTHER" id="PTHR10751">
    <property type="entry name" value="GUANYLATE BINDING PROTEIN"/>
    <property type="match status" value="1"/>
</dbReference>
<reference evidence="2" key="1">
    <citation type="journal article" date="2023" name="DNA Res.">
        <title>Chromosome-level genome assembly of Phrynocephalus forsythii using third-generation DNA sequencing and Hi-C analysis.</title>
        <authorList>
            <person name="Qi Y."/>
            <person name="Zhao W."/>
            <person name="Zhao Y."/>
            <person name="Niu C."/>
            <person name="Cao S."/>
            <person name="Zhang Y."/>
        </authorList>
    </citation>
    <scope>NUCLEOTIDE SEQUENCE</scope>
    <source>
        <tissue evidence="2">Muscle</tissue>
    </source>
</reference>
<evidence type="ECO:0000313" key="3">
    <source>
        <dbReference type="Proteomes" id="UP001142489"/>
    </source>
</evidence>
<evidence type="ECO:0000313" key="2">
    <source>
        <dbReference type="EMBL" id="KAJ7304020.1"/>
    </source>
</evidence>
<dbReference type="EMBL" id="JAPFRF010000023">
    <property type="protein sequence ID" value="KAJ7304020.1"/>
    <property type="molecule type" value="Genomic_DNA"/>
</dbReference>
<name>A0A9Q1AQ53_9SAUR</name>
<dbReference type="InterPro" id="IPR015894">
    <property type="entry name" value="Guanylate-bd_N"/>
</dbReference>
<dbReference type="Pfam" id="PF02263">
    <property type="entry name" value="GBP"/>
    <property type="match status" value="1"/>
</dbReference>
<evidence type="ECO:0000259" key="1">
    <source>
        <dbReference type="Pfam" id="PF02263"/>
    </source>
</evidence>
<dbReference type="SUPFAM" id="SSF52540">
    <property type="entry name" value="P-loop containing nucleoside triphosphate hydrolases"/>
    <property type="match status" value="1"/>
</dbReference>
<dbReference type="AlphaFoldDB" id="A0A9Q1AQ53"/>